<keyword evidence="2" id="KW-0732">Signal</keyword>
<feature type="signal peptide" evidence="2">
    <location>
        <begin position="1"/>
        <end position="26"/>
    </location>
</feature>
<gene>
    <name evidence="3" type="ORF">LX24_01912</name>
</gene>
<evidence type="ECO:0000313" key="4">
    <source>
        <dbReference type="Proteomes" id="UP000323166"/>
    </source>
</evidence>
<keyword evidence="1" id="KW-0472">Membrane</keyword>
<dbReference type="NCBIfam" id="TIGR02867">
    <property type="entry name" value="spore_II_P"/>
    <property type="match status" value="1"/>
</dbReference>
<evidence type="ECO:0000256" key="1">
    <source>
        <dbReference type="SAM" id="Phobius"/>
    </source>
</evidence>
<keyword evidence="1" id="KW-0812">Transmembrane</keyword>
<evidence type="ECO:0000256" key="2">
    <source>
        <dbReference type="SAM" id="SignalP"/>
    </source>
</evidence>
<reference evidence="3 4" key="1">
    <citation type="submission" date="2019-07" db="EMBL/GenBank/DDBJ databases">
        <title>Genomic Encyclopedia of Type Strains, Phase I: the one thousand microbial genomes (KMG-I) project.</title>
        <authorList>
            <person name="Kyrpides N."/>
        </authorList>
    </citation>
    <scope>NUCLEOTIDE SEQUENCE [LARGE SCALE GENOMIC DNA]</scope>
    <source>
        <strain evidence="3 4">DSM 6562</strain>
    </source>
</reference>
<dbReference type="Pfam" id="PF07454">
    <property type="entry name" value="SpoIIP"/>
    <property type="match status" value="1"/>
</dbReference>
<dbReference type="RefSeq" id="WP_166511916.1">
    <property type="nucleotide sequence ID" value="NZ_VNHM01000009.1"/>
</dbReference>
<accession>A0A5S4ZRD7</accession>
<proteinExistence type="predicted"/>
<protein>
    <submittedName>
        <fullName evidence="3">Stage II sporulation protein P</fullName>
    </submittedName>
</protein>
<evidence type="ECO:0000313" key="3">
    <source>
        <dbReference type="EMBL" id="TYO95183.1"/>
    </source>
</evidence>
<dbReference type="AlphaFoldDB" id="A0A5S4ZRD7"/>
<keyword evidence="1" id="KW-1133">Transmembrane helix</keyword>
<comment type="caution">
    <text evidence="3">The sequence shown here is derived from an EMBL/GenBank/DDBJ whole genome shotgun (WGS) entry which is preliminary data.</text>
</comment>
<name>A0A5S4ZRD7_9FIRM</name>
<feature type="chain" id="PRO_5024406830" evidence="2">
    <location>
        <begin position="27"/>
        <end position="384"/>
    </location>
</feature>
<feature type="transmembrane region" description="Helical" evidence="1">
    <location>
        <begin position="322"/>
        <end position="342"/>
    </location>
</feature>
<sequence>MIVLRAALVLAVICWGLVISPLTALAEDQADHVAGVCYKYIDRYGSLITQTSRVPARGDQIINARGYHYRVDSVHGSTARVSLLGQDKTLLSYMDYYDQFKDVVVVSSQQRYKRPVGIYHTHSDESYLPTDGAASIPFNGGIFQVGDNFNKELQKHDVKVLYDRTPHDPHDANAYYRSRRTAVKLLEDNPVAIFDVHRDGIDDPEFYRHVVSDREVTQIRLVVGRQNPKMSANLDFAKRLMAYVNKKNPGLIKEIYMARGNYNQDLISTALLIEAGTYTNQKPEAESGVALLANAVPEMLGITPPPQSEDTVQSPDAGGEGWRTAFFIAVIVVLVGIAFIFINNPSNKIWEYVVNKAGQLYGDNLAGKMKEYMVNKVGRVIKRK</sequence>
<dbReference type="EMBL" id="VNHM01000009">
    <property type="protein sequence ID" value="TYO95183.1"/>
    <property type="molecule type" value="Genomic_DNA"/>
</dbReference>
<keyword evidence="4" id="KW-1185">Reference proteome</keyword>
<dbReference type="InterPro" id="IPR010897">
    <property type="entry name" value="Spore_II_P"/>
</dbReference>
<organism evidence="3 4">
    <name type="scientific">Desulfallas thermosapovorans DSM 6562</name>
    <dbReference type="NCBI Taxonomy" id="1121431"/>
    <lineage>
        <taxon>Bacteria</taxon>
        <taxon>Bacillati</taxon>
        <taxon>Bacillota</taxon>
        <taxon>Clostridia</taxon>
        <taxon>Eubacteriales</taxon>
        <taxon>Desulfallaceae</taxon>
        <taxon>Desulfallas</taxon>
    </lineage>
</organism>
<dbReference type="Proteomes" id="UP000323166">
    <property type="component" value="Unassembled WGS sequence"/>
</dbReference>